<dbReference type="PROSITE" id="PS50929">
    <property type="entry name" value="ABC_TM1F"/>
    <property type="match status" value="1"/>
</dbReference>
<sequence length="973" mass="109927">MDLNKENLHEQIKSLGTPLELEGNKPLLLRDQNQVYLVTEGKADLFSVKIDDFQPAGRRQFVFEITEGELLFPLLPYQDNQRGILMNGRHGTTVVVLERSRFIEALKDPGEMGKELEKLVVSWLERLQRYLLPEKVHSQFQLVSLEDSLVTVQQHERIRTPNRFLWVQANTGGLILNDWEEGPRLKQGQWAPLSPIGWLTAMEATSITLASTRTMVEQGWMDQALTWMNLAFKEYLVYREQQRLVTQLQQQEDKQKYNQWFVKNSLLQLAKVTEKVDDFLQEEVVRDPLLAACQMVGKKQHIHIPASIDKILSVDSKDPLGEIAKAARFNTRQVILREDWHREDHGPLLAYWGEDKKPVALIPENPSRYRMHDPVTRESRVVDKALAEEMEGFAQYFYRPFPNKVLKAKDLIQFGLTSSWRRDLVIILLMGIAGGILGMLTPVATGIVFDTVIPEGERSRLLQIGFLLGSVALANALFELTRSFAMLRLEGKMDGAIQAAVWDRLLALPVPFFKDYTSGELAMRAMGITQIRKVLSGVAVNTIITSMFSIFTFGLLFYYNKRLALFATIPVVVSILVTLGLGHFQLRYEKKLIDFSKDIQGMVLQLFSGVAKFRVAGAENRAFHQWTKAFSQQRQVALKNETVANIMKTFNALFPVVTSMFIYYMVIKSTKSHLDPGKFIAFNSALGSFIGYMTNLSQTYITVNAINPMYKMIAPILEAMPEYDEAKGDVGVLTGEIEVSRVSFRYKEGAPLVLKDMSFKIQEGEYVALVGSSGSGKSTLFRVLLGFEKPETGQVYYNGKDLTKVDIRSVRKQLGVVLQNGQLMQGDIYTNIVGSNPSLTMEDAWDAARRAGMEEDIKAMPMGMHTVISEGASTLSGGQRQRLLIARAIVSRPRIIYFDEATSALDNRTQKIVSESLDQLSATRIVIAHRLSTIINCQRIIVMDQGEIAEQGTYEELMNMNGLFAQLAKRQLA</sequence>
<evidence type="ECO:0000256" key="4">
    <source>
        <dbReference type="ARBA" id="ARBA00022840"/>
    </source>
</evidence>
<dbReference type="InterPro" id="IPR003593">
    <property type="entry name" value="AAA+_ATPase"/>
</dbReference>
<keyword evidence="11" id="KW-1185">Reference proteome</keyword>
<organism evidence="10 11">
    <name type="scientific">Anoxynatronum sibiricum</name>
    <dbReference type="NCBI Taxonomy" id="210623"/>
    <lineage>
        <taxon>Bacteria</taxon>
        <taxon>Bacillati</taxon>
        <taxon>Bacillota</taxon>
        <taxon>Clostridia</taxon>
        <taxon>Eubacteriales</taxon>
        <taxon>Clostridiaceae</taxon>
        <taxon>Anoxynatronum</taxon>
    </lineage>
</organism>
<comment type="caution">
    <text evidence="10">The sequence shown here is derived from an EMBL/GenBank/DDBJ whole genome shotgun (WGS) entry which is preliminary data.</text>
</comment>
<feature type="transmembrane region" description="Helical" evidence="7">
    <location>
        <begin position="424"/>
        <end position="449"/>
    </location>
</feature>
<dbReference type="PROSITE" id="PS50893">
    <property type="entry name" value="ABC_TRANSPORTER_2"/>
    <property type="match status" value="1"/>
</dbReference>
<evidence type="ECO:0000256" key="3">
    <source>
        <dbReference type="ARBA" id="ARBA00022741"/>
    </source>
</evidence>
<dbReference type="Pfam" id="PF00664">
    <property type="entry name" value="ABC_membrane"/>
    <property type="match status" value="1"/>
</dbReference>
<dbReference type="SUPFAM" id="SSF90123">
    <property type="entry name" value="ABC transporter transmembrane region"/>
    <property type="match status" value="1"/>
</dbReference>
<accession>A0ABU9VW72</accession>
<evidence type="ECO:0000256" key="1">
    <source>
        <dbReference type="ARBA" id="ARBA00004651"/>
    </source>
</evidence>
<evidence type="ECO:0000259" key="8">
    <source>
        <dbReference type="PROSITE" id="PS50893"/>
    </source>
</evidence>
<dbReference type="EMBL" id="JBCITM010000015">
    <property type="protein sequence ID" value="MEN1761418.1"/>
    <property type="molecule type" value="Genomic_DNA"/>
</dbReference>
<dbReference type="Gene3D" id="3.40.50.300">
    <property type="entry name" value="P-loop containing nucleotide triphosphate hydrolases"/>
    <property type="match status" value="1"/>
</dbReference>
<keyword evidence="5 7" id="KW-1133">Transmembrane helix</keyword>
<evidence type="ECO:0000256" key="2">
    <source>
        <dbReference type="ARBA" id="ARBA00022692"/>
    </source>
</evidence>
<comment type="subcellular location">
    <subcellularLocation>
        <location evidence="1">Cell membrane</location>
        <topology evidence="1">Multi-pass membrane protein</topology>
    </subcellularLocation>
</comment>
<keyword evidence="6 7" id="KW-0472">Membrane</keyword>
<keyword evidence="4" id="KW-0067">ATP-binding</keyword>
<feature type="transmembrane region" description="Helical" evidence="7">
    <location>
        <begin position="649"/>
        <end position="667"/>
    </location>
</feature>
<keyword evidence="3" id="KW-0547">Nucleotide-binding</keyword>
<evidence type="ECO:0000313" key="11">
    <source>
        <dbReference type="Proteomes" id="UP001407405"/>
    </source>
</evidence>
<dbReference type="InterPro" id="IPR003439">
    <property type="entry name" value="ABC_transporter-like_ATP-bd"/>
</dbReference>
<gene>
    <name evidence="10" type="ORF">AAIG11_13075</name>
</gene>
<dbReference type="SUPFAM" id="SSF52540">
    <property type="entry name" value="P-loop containing nucleoside triphosphate hydrolases"/>
    <property type="match status" value="1"/>
</dbReference>
<dbReference type="PANTHER" id="PTHR24221:SF654">
    <property type="entry name" value="ATP-BINDING CASSETTE SUB-FAMILY B MEMBER 6"/>
    <property type="match status" value="1"/>
</dbReference>
<feature type="domain" description="ABC transporter" evidence="8">
    <location>
        <begin position="737"/>
        <end position="970"/>
    </location>
</feature>
<dbReference type="Proteomes" id="UP001407405">
    <property type="component" value="Unassembled WGS sequence"/>
</dbReference>
<evidence type="ECO:0000256" key="6">
    <source>
        <dbReference type="ARBA" id="ARBA00023136"/>
    </source>
</evidence>
<feature type="transmembrane region" description="Helical" evidence="7">
    <location>
        <begin position="563"/>
        <end position="582"/>
    </location>
</feature>
<dbReference type="InterPro" id="IPR022515">
    <property type="entry name" value="NHPM_micro_ABC2"/>
</dbReference>
<dbReference type="Pfam" id="PF00005">
    <property type="entry name" value="ABC_tran"/>
    <property type="match status" value="1"/>
</dbReference>
<dbReference type="Gene3D" id="1.20.1560.10">
    <property type="entry name" value="ABC transporter type 1, transmembrane domain"/>
    <property type="match status" value="1"/>
</dbReference>
<feature type="transmembrane region" description="Helical" evidence="7">
    <location>
        <begin position="461"/>
        <end position="478"/>
    </location>
</feature>
<dbReference type="InterPro" id="IPR036640">
    <property type="entry name" value="ABC1_TM_sf"/>
</dbReference>
<keyword evidence="2 7" id="KW-0812">Transmembrane</keyword>
<dbReference type="InterPro" id="IPR039421">
    <property type="entry name" value="Type_1_exporter"/>
</dbReference>
<dbReference type="InterPro" id="IPR011527">
    <property type="entry name" value="ABC1_TM_dom"/>
</dbReference>
<protein>
    <submittedName>
        <fullName evidence="10">NHLP bacteriocin export ABC transporter permease/ATPase subunit</fullName>
    </submittedName>
</protein>
<evidence type="ECO:0000256" key="5">
    <source>
        <dbReference type="ARBA" id="ARBA00022989"/>
    </source>
</evidence>
<dbReference type="PANTHER" id="PTHR24221">
    <property type="entry name" value="ATP-BINDING CASSETTE SUB-FAMILY B"/>
    <property type="match status" value="1"/>
</dbReference>
<dbReference type="RefSeq" id="WP_343186706.1">
    <property type="nucleotide sequence ID" value="NZ_JBCITM010000015.1"/>
</dbReference>
<reference evidence="10 11" key="1">
    <citation type="submission" date="2024-04" db="EMBL/GenBank/DDBJ databases">
        <title>Genome sequencing and metabolic network reconstruction of aminoacids and betaine degradation by Anoxynatronum sibiricum.</title>
        <authorList>
            <person name="Detkova E.N."/>
            <person name="Boltjanskaja Y.V."/>
            <person name="Mardanov A.V."/>
            <person name="Kevbrin V."/>
        </authorList>
    </citation>
    <scope>NUCLEOTIDE SEQUENCE [LARGE SCALE GENOMIC DNA]</scope>
    <source>
        <strain evidence="10 11">Z-7981</strain>
    </source>
</reference>
<dbReference type="InterPro" id="IPR017871">
    <property type="entry name" value="ABC_transporter-like_CS"/>
</dbReference>
<dbReference type="InterPro" id="IPR027417">
    <property type="entry name" value="P-loop_NTPase"/>
</dbReference>
<dbReference type="SMART" id="SM00382">
    <property type="entry name" value="AAA"/>
    <property type="match status" value="1"/>
</dbReference>
<evidence type="ECO:0000256" key="7">
    <source>
        <dbReference type="SAM" id="Phobius"/>
    </source>
</evidence>
<name>A0ABU9VW72_9CLOT</name>
<proteinExistence type="predicted"/>
<feature type="transmembrane region" description="Helical" evidence="7">
    <location>
        <begin position="534"/>
        <end position="557"/>
    </location>
</feature>
<dbReference type="PROSITE" id="PS00211">
    <property type="entry name" value="ABC_TRANSPORTER_1"/>
    <property type="match status" value="1"/>
</dbReference>
<evidence type="ECO:0000259" key="9">
    <source>
        <dbReference type="PROSITE" id="PS50929"/>
    </source>
</evidence>
<evidence type="ECO:0000313" key="10">
    <source>
        <dbReference type="EMBL" id="MEN1761418.1"/>
    </source>
</evidence>
<dbReference type="NCBIfam" id="TIGR03797">
    <property type="entry name" value="NHLM_micro_ABC2"/>
    <property type="match status" value="1"/>
</dbReference>
<feature type="transmembrane region" description="Helical" evidence="7">
    <location>
        <begin position="679"/>
        <end position="703"/>
    </location>
</feature>
<feature type="domain" description="ABC transmembrane type-1" evidence="9">
    <location>
        <begin position="425"/>
        <end position="705"/>
    </location>
</feature>